<accession>A0A1I3GRS5</accession>
<keyword evidence="6" id="KW-0443">Lipid metabolism</keyword>
<comment type="function">
    <text evidence="6">Catalyzes the transfer of a lysyl group from L-lysyl-tRNA(Lys) to membrane-bound phosphatidylglycerol (PG), which produces lysylphosphatidylglycerol (LPG), a major component of the bacterial membrane with a positive net charge. LPG synthesis contributes to bacterial virulence as it is involved in the resistance mechanism against cationic antimicrobial peptides (CAMP) produces by the host's immune system (defensins, cathelicidins) and by the competing microorganisms.</text>
</comment>
<feature type="transmembrane region" description="Helical" evidence="6">
    <location>
        <begin position="254"/>
        <end position="272"/>
    </location>
</feature>
<sequence>MKKTLLLMLGVVLCFVLMLFLGWEDVYAVMSRITFLQLLSLTMLQLGTLFATSYLLHYLLKQKSPKVSLGSIFGINLAGSFVESVTPSVKLGGEALKVYLMQKETGLEYAQLTAITFLSKFFSMMPFLLISLATLIVAFFSIELPLFVYLAFLGFLLFLGIFFLLFNLQGIHMRVAEKTAFKGRRTYPPFLIKIFGKMKKAYYFMMETSQHAKTIIEDSRKRALLFGIAFVVWALYPVKVYLVAKMLGYNLNQVVVIISTYTAYLVSMIPLLPGGLATFEGTMALVLSSEGIASYEAFSIALTTRVITFWIPLAISGCVTIYYINKAKSGEQLSNSNNSKQVMQVED</sequence>
<dbReference type="Pfam" id="PF03706">
    <property type="entry name" value="LPG_synthase_TM"/>
    <property type="match status" value="1"/>
</dbReference>
<dbReference type="GO" id="GO:0046677">
    <property type="term" value="P:response to antibiotic"/>
    <property type="evidence" value="ECO:0007669"/>
    <property type="project" value="UniProtKB-KW"/>
</dbReference>
<feature type="transmembrane region" description="Helical" evidence="6">
    <location>
        <begin position="121"/>
        <end position="140"/>
    </location>
</feature>
<evidence type="ECO:0000313" key="7">
    <source>
        <dbReference type="EMBL" id="SFI26104.1"/>
    </source>
</evidence>
<keyword evidence="6" id="KW-0808">Transferase</keyword>
<dbReference type="PANTHER" id="PTHR39087">
    <property type="entry name" value="UPF0104 MEMBRANE PROTEIN MJ1595"/>
    <property type="match status" value="1"/>
</dbReference>
<keyword evidence="5 6" id="KW-0472">Membrane</keyword>
<protein>
    <recommendedName>
        <fullName evidence="6">Phosphatidylglycerol lysyltransferase</fullName>
        <ecNumber evidence="6">2.3.2.3</ecNumber>
    </recommendedName>
    <alternativeName>
        <fullName evidence="6">Lysylphosphatidylglycerol synthase</fullName>
    </alternativeName>
</protein>
<organism evidence="7 8">
    <name type="scientific">Tindallia magadiensis</name>
    <dbReference type="NCBI Taxonomy" id="69895"/>
    <lineage>
        <taxon>Bacteria</taxon>
        <taxon>Bacillati</taxon>
        <taxon>Bacillota</taxon>
        <taxon>Clostridia</taxon>
        <taxon>Peptostreptococcales</taxon>
        <taxon>Tindalliaceae</taxon>
        <taxon>Tindallia</taxon>
    </lineage>
</organism>
<comment type="similarity">
    <text evidence="6">Belongs to the LPG synthase family.</text>
</comment>
<evidence type="ECO:0000256" key="1">
    <source>
        <dbReference type="ARBA" id="ARBA00004651"/>
    </source>
</evidence>
<dbReference type="STRING" id="69895.SAMN05192551_11022"/>
<keyword evidence="4 6" id="KW-1133">Transmembrane helix</keyword>
<evidence type="ECO:0000256" key="2">
    <source>
        <dbReference type="ARBA" id="ARBA00022475"/>
    </source>
</evidence>
<dbReference type="Proteomes" id="UP000199287">
    <property type="component" value="Unassembled WGS sequence"/>
</dbReference>
<evidence type="ECO:0000256" key="3">
    <source>
        <dbReference type="ARBA" id="ARBA00022692"/>
    </source>
</evidence>
<keyword evidence="3 6" id="KW-0812">Transmembrane</keyword>
<comment type="catalytic activity">
    <reaction evidence="6">
        <text>L-lysyl-tRNA(Lys) + a 1,2-diacyl-sn-glycero-3-phospho-(1'-sn-glycerol) = a 1,2-diacyl-sn-glycero-3-phospho-1'-(3'-O-L-lysyl)-sn-glycerol + tRNA(Lys)</text>
        <dbReference type="Rhea" id="RHEA:10668"/>
        <dbReference type="Rhea" id="RHEA-COMP:9696"/>
        <dbReference type="Rhea" id="RHEA-COMP:9697"/>
        <dbReference type="ChEBI" id="CHEBI:64716"/>
        <dbReference type="ChEBI" id="CHEBI:75792"/>
        <dbReference type="ChEBI" id="CHEBI:78442"/>
        <dbReference type="ChEBI" id="CHEBI:78529"/>
        <dbReference type="EC" id="2.3.2.3"/>
    </reaction>
</comment>
<dbReference type="PANTHER" id="PTHR39087:SF2">
    <property type="entry name" value="UPF0104 MEMBRANE PROTEIN MJ1595"/>
    <property type="match status" value="1"/>
</dbReference>
<dbReference type="RefSeq" id="WP_093373349.1">
    <property type="nucleotide sequence ID" value="NZ_FOQA01000010.1"/>
</dbReference>
<keyword evidence="6" id="KW-0046">Antibiotic resistance</keyword>
<dbReference type="GO" id="GO:0006629">
    <property type="term" value="P:lipid metabolic process"/>
    <property type="evidence" value="ECO:0007669"/>
    <property type="project" value="UniProtKB-KW"/>
</dbReference>
<dbReference type="NCBIfam" id="TIGR00374">
    <property type="entry name" value="flippase-like domain"/>
    <property type="match status" value="1"/>
</dbReference>
<dbReference type="GO" id="GO:0005886">
    <property type="term" value="C:plasma membrane"/>
    <property type="evidence" value="ECO:0007669"/>
    <property type="project" value="UniProtKB-SubCell"/>
</dbReference>
<feature type="transmembrane region" description="Helical" evidence="6">
    <location>
        <begin position="5"/>
        <end position="23"/>
    </location>
</feature>
<dbReference type="EMBL" id="FOQA01000010">
    <property type="protein sequence ID" value="SFI26104.1"/>
    <property type="molecule type" value="Genomic_DNA"/>
</dbReference>
<proteinExistence type="inferred from homology"/>
<feature type="transmembrane region" description="Helical" evidence="6">
    <location>
        <begin position="35"/>
        <end position="56"/>
    </location>
</feature>
<dbReference type="GO" id="GO:0050071">
    <property type="term" value="F:phosphatidylglycerol lysyltransferase activity"/>
    <property type="evidence" value="ECO:0007669"/>
    <property type="project" value="UniProtKB-EC"/>
</dbReference>
<dbReference type="EC" id="2.3.2.3" evidence="6"/>
<keyword evidence="8" id="KW-1185">Reference proteome</keyword>
<evidence type="ECO:0000313" key="8">
    <source>
        <dbReference type="Proteomes" id="UP000199287"/>
    </source>
</evidence>
<dbReference type="OrthoDB" id="2111097at2"/>
<evidence type="ECO:0000256" key="4">
    <source>
        <dbReference type="ARBA" id="ARBA00022989"/>
    </source>
</evidence>
<evidence type="ECO:0000256" key="6">
    <source>
        <dbReference type="RuleBase" id="RU363042"/>
    </source>
</evidence>
<name>A0A1I3GRS5_9FIRM</name>
<evidence type="ECO:0000256" key="5">
    <source>
        <dbReference type="ARBA" id="ARBA00023136"/>
    </source>
</evidence>
<feature type="transmembrane region" description="Helical" evidence="6">
    <location>
        <begin position="223"/>
        <end position="242"/>
    </location>
</feature>
<feature type="transmembrane region" description="Helical" evidence="6">
    <location>
        <begin position="146"/>
        <end position="168"/>
    </location>
</feature>
<feature type="transmembrane region" description="Helical" evidence="6">
    <location>
        <begin position="307"/>
        <end position="324"/>
    </location>
</feature>
<keyword evidence="2" id="KW-1003">Cell membrane</keyword>
<dbReference type="InterPro" id="IPR022791">
    <property type="entry name" value="L-PG_synthase/AglD"/>
</dbReference>
<comment type="subcellular location">
    <subcellularLocation>
        <location evidence="1 6">Cell membrane</location>
        <topology evidence="1 6">Multi-pass membrane protein</topology>
    </subcellularLocation>
</comment>
<dbReference type="AlphaFoldDB" id="A0A1I3GRS5"/>
<gene>
    <name evidence="6" type="primary">mprF</name>
    <name evidence="7" type="ORF">SAMN05192551_11022</name>
</gene>
<reference evidence="8" key="1">
    <citation type="submission" date="2016-10" db="EMBL/GenBank/DDBJ databases">
        <authorList>
            <person name="Varghese N."/>
            <person name="Submissions S."/>
        </authorList>
    </citation>
    <scope>NUCLEOTIDE SEQUENCE [LARGE SCALE GENOMIC DNA]</scope>
    <source>
        <strain evidence="8">Z-7934</strain>
    </source>
</reference>